<proteinExistence type="predicted"/>
<sequence length="133" mass="15455">MASTTVNVTDVKKRKIEHLSSGEKNIQAWKTNVFELFCTLFKTSPLQLTNINRIYLSLYLFSMNLIQSLDTLSFIVLNCSWNTLLWCWKQSFLHSFVAATECCVLQDFDFAMWMPYVPVLLWKLNIFSPVIAS</sequence>
<evidence type="ECO:0000313" key="2">
    <source>
        <dbReference type="Proteomes" id="UP000824120"/>
    </source>
</evidence>
<organism evidence="1 2">
    <name type="scientific">Solanum commersonii</name>
    <name type="common">Commerson's wild potato</name>
    <name type="synonym">Commerson's nightshade</name>
    <dbReference type="NCBI Taxonomy" id="4109"/>
    <lineage>
        <taxon>Eukaryota</taxon>
        <taxon>Viridiplantae</taxon>
        <taxon>Streptophyta</taxon>
        <taxon>Embryophyta</taxon>
        <taxon>Tracheophyta</taxon>
        <taxon>Spermatophyta</taxon>
        <taxon>Magnoliopsida</taxon>
        <taxon>eudicotyledons</taxon>
        <taxon>Gunneridae</taxon>
        <taxon>Pentapetalae</taxon>
        <taxon>asterids</taxon>
        <taxon>lamiids</taxon>
        <taxon>Solanales</taxon>
        <taxon>Solanaceae</taxon>
        <taxon>Solanoideae</taxon>
        <taxon>Solaneae</taxon>
        <taxon>Solanum</taxon>
    </lineage>
</organism>
<comment type="caution">
    <text evidence="1">The sequence shown here is derived from an EMBL/GenBank/DDBJ whole genome shotgun (WGS) entry which is preliminary data.</text>
</comment>
<evidence type="ECO:0000313" key="1">
    <source>
        <dbReference type="EMBL" id="KAG5586685.1"/>
    </source>
</evidence>
<dbReference type="AlphaFoldDB" id="A0A9J5XG67"/>
<dbReference type="EMBL" id="JACXVP010000009">
    <property type="protein sequence ID" value="KAG5586685.1"/>
    <property type="molecule type" value="Genomic_DNA"/>
</dbReference>
<dbReference type="Proteomes" id="UP000824120">
    <property type="component" value="Chromosome 9"/>
</dbReference>
<protein>
    <submittedName>
        <fullName evidence="1">Uncharacterized protein</fullName>
    </submittedName>
</protein>
<name>A0A9J5XG67_SOLCO</name>
<gene>
    <name evidence="1" type="ORF">H5410_047119</name>
</gene>
<reference evidence="1 2" key="1">
    <citation type="submission" date="2020-09" db="EMBL/GenBank/DDBJ databases">
        <title>De no assembly of potato wild relative species, Solanum commersonii.</title>
        <authorList>
            <person name="Cho K."/>
        </authorList>
    </citation>
    <scope>NUCLEOTIDE SEQUENCE [LARGE SCALE GENOMIC DNA]</scope>
    <source>
        <strain evidence="1">LZ3.2</strain>
        <tissue evidence="1">Leaf</tissue>
    </source>
</reference>
<accession>A0A9J5XG67</accession>
<keyword evidence="2" id="KW-1185">Reference proteome</keyword>